<dbReference type="EC" id="1.1.2.3" evidence="17"/>
<dbReference type="FunFam" id="3.20.20.70:FF:000062">
    <property type="entry name" value="Cytochrome b2, mitochondrial, putative"/>
    <property type="match status" value="1"/>
</dbReference>
<evidence type="ECO:0000256" key="7">
    <source>
        <dbReference type="ARBA" id="ARBA00022630"/>
    </source>
</evidence>
<dbReference type="PROSITE" id="PS50255">
    <property type="entry name" value="CYTOCHROME_B5_2"/>
    <property type="match status" value="1"/>
</dbReference>
<dbReference type="RefSeq" id="XP_060459600.1">
    <property type="nucleotide sequence ID" value="XM_060603292.1"/>
</dbReference>
<dbReference type="Gene3D" id="3.20.20.70">
    <property type="entry name" value="Aldolase class I"/>
    <property type="match status" value="1"/>
</dbReference>
<evidence type="ECO:0000256" key="22">
    <source>
        <dbReference type="SAM" id="MobiDB-lite"/>
    </source>
</evidence>
<dbReference type="PROSITE" id="PS51349">
    <property type="entry name" value="FMN_HYDROXY_ACID_DH_2"/>
    <property type="match status" value="1"/>
</dbReference>
<keyword evidence="7" id="KW-0285">Flavoprotein</keyword>
<dbReference type="CDD" id="cd02922">
    <property type="entry name" value="FCB2_FMN"/>
    <property type="match status" value="1"/>
</dbReference>
<dbReference type="SUPFAM" id="SSF51395">
    <property type="entry name" value="FMN-linked oxidoreductases"/>
    <property type="match status" value="1"/>
</dbReference>
<comment type="cofactor">
    <cofactor evidence="2">
        <name>heme b</name>
        <dbReference type="ChEBI" id="CHEBI:60344"/>
    </cofactor>
</comment>
<dbReference type="SMART" id="SM01117">
    <property type="entry name" value="Cyt-b5"/>
    <property type="match status" value="1"/>
</dbReference>
<evidence type="ECO:0000256" key="15">
    <source>
        <dbReference type="ARBA" id="ARBA00061137"/>
    </source>
</evidence>
<keyword evidence="10" id="KW-0809">Transit peptide</keyword>
<accession>A0AA48QYI4</accession>
<dbReference type="SUPFAM" id="SSF55856">
    <property type="entry name" value="Cytochrome b5-like heme/steroid binding domain"/>
    <property type="match status" value="1"/>
</dbReference>
<dbReference type="InterPro" id="IPR001199">
    <property type="entry name" value="Cyt_B5-like_heme/steroid-bd"/>
</dbReference>
<dbReference type="InterPro" id="IPR037396">
    <property type="entry name" value="FMN_HAD"/>
</dbReference>
<evidence type="ECO:0000256" key="3">
    <source>
        <dbReference type="ARBA" id="ARBA00004569"/>
    </source>
</evidence>
<keyword evidence="11" id="KW-0560">Oxidoreductase</keyword>
<evidence type="ECO:0000256" key="13">
    <source>
        <dbReference type="ARBA" id="ARBA00023128"/>
    </source>
</evidence>
<evidence type="ECO:0000256" key="19">
    <source>
        <dbReference type="ARBA" id="ARBA00075949"/>
    </source>
</evidence>
<dbReference type="Pfam" id="PF01070">
    <property type="entry name" value="FMN_dh"/>
    <property type="match status" value="1"/>
</dbReference>
<evidence type="ECO:0000313" key="26">
    <source>
        <dbReference type="Proteomes" id="UP001233271"/>
    </source>
</evidence>
<dbReference type="GO" id="GO:0005758">
    <property type="term" value="C:mitochondrial intermembrane space"/>
    <property type="evidence" value="ECO:0007669"/>
    <property type="project" value="UniProtKB-SubCell"/>
</dbReference>
<evidence type="ECO:0000256" key="12">
    <source>
        <dbReference type="ARBA" id="ARBA00023004"/>
    </source>
</evidence>
<comment type="similarity">
    <text evidence="16">In the N-terminal section; belongs to the cytochrome b5 family.</text>
</comment>
<evidence type="ECO:0000256" key="8">
    <source>
        <dbReference type="ARBA" id="ARBA00022643"/>
    </source>
</evidence>
<dbReference type="PANTHER" id="PTHR10578:SF104">
    <property type="entry name" value="CYTOCHROME B2, MITOCHONDRIAL-RELATED"/>
    <property type="match status" value="1"/>
</dbReference>
<feature type="domain" description="FMN hydroxy acid dehydrogenase" evidence="24">
    <location>
        <begin position="174"/>
        <end position="532"/>
    </location>
</feature>
<evidence type="ECO:0000256" key="9">
    <source>
        <dbReference type="ARBA" id="ARBA00022723"/>
    </source>
</evidence>
<keyword evidence="26" id="KW-1185">Reference proteome</keyword>
<dbReference type="KEGG" id="ccac:CcaHIS019_0607940"/>
<evidence type="ECO:0000256" key="18">
    <source>
        <dbReference type="ARBA" id="ARBA00068515"/>
    </source>
</evidence>
<keyword evidence="6" id="KW-0349">Heme</keyword>
<organism evidence="25 26">
    <name type="scientific">Cutaneotrichosporon cavernicola</name>
    <dbReference type="NCBI Taxonomy" id="279322"/>
    <lineage>
        <taxon>Eukaryota</taxon>
        <taxon>Fungi</taxon>
        <taxon>Dikarya</taxon>
        <taxon>Basidiomycota</taxon>
        <taxon>Agaricomycotina</taxon>
        <taxon>Tremellomycetes</taxon>
        <taxon>Trichosporonales</taxon>
        <taxon>Trichosporonaceae</taxon>
        <taxon>Cutaneotrichosporon</taxon>
    </lineage>
</organism>
<dbReference type="FunFam" id="3.10.120.10:FF:000009">
    <property type="entry name" value="Cytochrome b2, mitochondrial, putative"/>
    <property type="match status" value="1"/>
</dbReference>
<keyword evidence="8" id="KW-0288">FMN</keyword>
<comment type="subcellular location">
    <subcellularLocation>
        <location evidence="3">Mitochondrion intermembrane space</location>
    </subcellularLocation>
</comment>
<evidence type="ECO:0000259" key="24">
    <source>
        <dbReference type="PROSITE" id="PS51349"/>
    </source>
</evidence>
<evidence type="ECO:0000313" key="25">
    <source>
        <dbReference type="EMBL" id="BEI94335.1"/>
    </source>
</evidence>
<feature type="domain" description="Cytochrome b5 heme-binding" evidence="23">
    <location>
        <begin position="77"/>
        <end position="154"/>
    </location>
</feature>
<dbReference type="Pfam" id="PF00173">
    <property type="entry name" value="Cyt-b5"/>
    <property type="match status" value="1"/>
</dbReference>
<dbReference type="Gene3D" id="3.10.120.10">
    <property type="entry name" value="Cytochrome b5-like heme/steroid binding domain"/>
    <property type="match status" value="1"/>
</dbReference>
<dbReference type="PANTHER" id="PTHR10578">
    <property type="entry name" value="S -2-HYDROXY-ACID OXIDASE-RELATED"/>
    <property type="match status" value="1"/>
</dbReference>
<dbReference type="Proteomes" id="UP001233271">
    <property type="component" value="Chromosome 6"/>
</dbReference>
<keyword evidence="12" id="KW-0408">Iron</keyword>
<dbReference type="InterPro" id="IPR036400">
    <property type="entry name" value="Cyt_B5-like_heme/steroid_sf"/>
</dbReference>
<dbReference type="InterPro" id="IPR000262">
    <property type="entry name" value="FMN-dep_DH"/>
</dbReference>
<feature type="region of interest" description="Disordered" evidence="22">
    <location>
        <begin position="340"/>
        <end position="367"/>
    </location>
</feature>
<comment type="similarity">
    <text evidence="15">In the C-terminal section; belongs to the FMN-dependent alpha-hydroxy acid dehydrogenase family.</text>
</comment>
<evidence type="ECO:0000256" key="20">
    <source>
        <dbReference type="ARBA" id="ARBA00078774"/>
    </source>
</evidence>
<dbReference type="GeneID" id="85498205"/>
<dbReference type="InterPro" id="IPR013785">
    <property type="entry name" value="Aldolase_TIM"/>
</dbReference>
<evidence type="ECO:0000256" key="14">
    <source>
        <dbReference type="ARBA" id="ARBA00052399"/>
    </source>
</evidence>
<reference evidence="25" key="1">
    <citation type="journal article" date="2023" name="BMC Genomics">
        <title>Chromosome-level genome assemblies of Cutaneotrichosporon spp. (Trichosporonales, Basidiomycota) reveal imbalanced evolution between nucleotide sequences and chromosome synteny.</title>
        <authorList>
            <person name="Kobayashi Y."/>
            <person name="Kayamori A."/>
            <person name="Aoki K."/>
            <person name="Shiwa Y."/>
            <person name="Matsutani M."/>
            <person name="Fujita N."/>
            <person name="Sugita T."/>
            <person name="Iwasaki W."/>
            <person name="Tanaka N."/>
            <person name="Takashima M."/>
        </authorList>
    </citation>
    <scope>NUCLEOTIDE SEQUENCE</scope>
    <source>
        <strain evidence="25">HIS019</strain>
    </source>
</reference>
<evidence type="ECO:0000256" key="17">
    <source>
        <dbReference type="ARBA" id="ARBA00066458"/>
    </source>
</evidence>
<protein>
    <recommendedName>
        <fullName evidence="18">L-lactate dehydrogenase (cytochrome)</fullName>
        <ecNumber evidence="17">1.1.2.3</ecNumber>
    </recommendedName>
    <alternativeName>
        <fullName evidence="20">Cytochrome b2</fullName>
    </alternativeName>
    <alternativeName>
        <fullName evidence="19">Flavocytochrome b2</fullName>
    </alternativeName>
    <alternativeName>
        <fullName evidence="21">L-lactate ferricytochrome c oxidoreductase</fullName>
    </alternativeName>
</protein>
<name>A0AA48QYI4_9TREE</name>
<comment type="cofactor">
    <cofactor evidence="1">
        <name>FMN</name>
        <dbReference type="ChEBI" id="CHEBI:58210"/>
    </cofactor>
</comment>
<dbReference type="InterPro" id="IPR037458">
    <property type="entry name" value="L-MDH/L-LDH_FMN-bd"/>
</dbReference>
<evidence type="ECO:0000256" key="4">
    <source>
        <dbReference type="ARBA" id="ARBA00011881"/>
    </source>
</evidence>
<dbReference type="GO" id="GO:0046872">
    <property type="term" value="F:metal ion binding"/>
    <property type="evidence" value="ECO:0007669"/>
    <property type="project" value="UniProtKB-KW"/>
</dbReference>
<dbReference type="AlphaFoldDB" id="A0AA48QYI4"/>
<proteinExistence type="inferred from homology"/>
<comment type="subunit">
    <text evidence="4">Homotetramer.</text>
</comment>
<evidence type="ECO:0000259" key="23">
    <source>
        <dbReference type="PROSITE" id="PS50255"/>
    </source>
</evidence>
<evidence type="ECO:0000256" key="5">
    <source>
        <dbReference type="ARBA" id="ARBA00022448"/>
    </source>
</evidence>
<keyword evidence="9" id="KW-0479">Metal-binding</keyword>
<evidence type="ECO:0000256" key="1">
    <source>
        <dbReference type="ARBA" id="ARBA00001917"/>
    </source>
</evidence>
<dbReference type="EMBL" id="AP028217">
    <property type="protein sequence ID" value="BEI94335.1"/>
    <property type="molecule type" value="Genomic_DNA"/>
</dbReference>
<gene>
    <name evidence="25" type="ORF">CcaverHIS019_0607940</name>
</gene>
<keyword evidence="13" id="KW-0496">Mitochondrion</keyword>
<dbReference type="GO" id="GO:0004460">
    <property type="term" value="F:L-lactate dehydrogenase (cytochrome) activity"/>
    <property type="evidence" value="ECO:0007669"/>
    <property type="project" value="UniProtKB-EC"/>
</dbReference>
<evidence type="ECO:0000256" key="11">
    <source>
        <dbReference type="ARBA" id="ARBA00023002"/>
    </source>
</evidence>
<evidence type="ECO:0000256" key="10">
    <source>
        <dbReference type="ARBA" id="ARBA00022946"/>
    </source>
</evidence>
<evidence type="ECO:0000256" key="21">
    <source>
        <dbReference type="ARBA" id="ARBA00078938"/>
    </source>
</evidence>
<evidence type="ECO:0000256" key="2">
    <source>
        <dbReference type="ARBA" id="ARBA00001970"/>
    </source>
</evidence>
<evidence type="ECO:0000256" key="16">
    <source>
        <dbReference type="ARBA" id="ARBA00061589"/>
    </source>
</evidence>
<evidence type="ECO:0000256" key="6">
    <source>
        <dbReference type="ARBA" id="ARBA00022617"/>
    </source>
</evidence>
<comment type="catalytic activity">
    <reaction evidence="14">
        <text>(S)-lactate + 2 Fe(III)-[cytochrome c] = 2 Fe(II)-[cytochrome c] + pyruvate + 2 H(+)</text>
        <dbReference type="Rhea" id="RHEA:19909"/>
        <dbReference type="Rhea" id="RHEA-COMP:10350"/>
        <dbReference type="Rhea" id="RHEA-COMP:14399"/>
        <dbReference type="ChEBI" id="CHEBI:15361"/>
        <dbReference type="ChEBI" id="CHEBI:15378"/>
        <dbReference type="ChEBI" id="CHEBI:16651"/>
        <dbReference type="ChEBI" id="CHEBI:29033"/>
        <dbReference type="ChEBI" id="CHEBI:29034"/>
        <dbReference type="EC" id="1.1.2.3"/>
    </reaction>
    <physiologicalReaction direction="left-to-right" evidence="14">
        <dbReference type="Rhea" id="RHEA:19910"/>
    </physiologicalReaction>
</comment>
<keyword evidence="5" id="KW-0813">Transport</keyword>
<sequence>MLARARLCLASRVQRPAVSTVRLSSRFNSTASSSSPGSSSSSSWSFNPHRAILGGLTLGAILYATLAQETQLDAPKERLITYAEVQKHNSQDDCWVVIGDKVYDLTKFAHIHPGGSTPIHKVAGRDATVIFTPIHSPGIIEDRLDPSALVGSIDLATLPPRPVIPETRSDDDQIPLDEIIGLPDLHEAAKRNMSSKAWSYISSGATDEHSLDLNRRAWNWILFRPRVLVDVGEVDTRTSIMGCETSLPIFIAPTGMSKLAGIEGEPGLAAAAGECDIVQMISTNASASLEATVNAAGAPQIMQLYVNKQRSNSEALLHKVTSLGLKGVVVTVDCASPGKREADERNRATVEASSGLAGGVAGRDKKGGGVGRTTGAYIDPRLKWEDLAWIRQHTFLPIGVKGIQCVEDAVRCADMGVDAIYLSNHGGRALDTSPPALFTLLELRRLRPDVFDRCEVYIDGGVRRGTDVVKALCLGARGVGMGRPFLYALTYGQEGVVHAIDIMRDEIEVTMKLLGVTRLDQLGPHLLNTKVLDQMVIDKLDYGPKEGYVG</sequence>